<dbReference type="Gene3D" id="3.30.1490.40">
    <property type="match status" value="1"/>
</dbReference>
<accession>A0ABP1C2A7</accession>
<feature type="domain" description="GYF" evidence="1">
    <location>
        <begin position="38"/>
        <end position="95"/>
    </location>
</feature>
<dbReference type="InterPro" id="IPR003169">
    <property type="entry name" value="GYF"/>
</dbReference>
<proteinExistence type="predicted"/>
<reference evidence="2" key="1">
    <citation type="submission" date="2024-03" db="EMBL/GenBank/DDBJ databases">
        <authorList>
            <consortium name="ELIXIR-Norway"/>
            <consortium name="Elixir Norway"/>
        </authorList>
    </citation>
    <scope>NUCLEOTIDE SEQUENCE</scope>
</reference>
<name>A0ABP1C2A7_9BRYO</name>
<gene>
    <name evidence="2" type="ORF">CSSPJE1EN2_LOCUS24203</name>
</gene>
<dbReference type="SMART" id="SM00444">
    <property type="entry name" value="GYF"/>
    <property type="match status" value="1"/>
</dbReference>
<dbReference type="SUPFAM" id="SSF55277">
    <property type="entry name" value="GYF domain"/>
    <property type="match status" value="1"/>
</dbReference>
<organism evidence="2 3">
    <name type="scientific">Sphagnum jensenii</name>
    <dbReference type="NCBI Taxonomy" id="128206"/>
    <lineage>
        <taxon>Eukaryota</taxon>
        <taxon>Viridiplantae</taxon>
        <taxon>Streptophyta</taxon>
        <taxon>Embryophyta</taxon>
        <taxon>Bryophyta</taxon>
        <taxon>Sphagnophytina</taxon>
        <taxon>Sphagnopsida</taxon>
        <taxon>Sphagnales</taxon>
        <taxon>Sphagnaceae</taxon>
        <taxon>Sphagnum</taxon>
    </lineage>
</organism>
<protein>
    <recommendedName>
        <fullName evidence="1">GYF domain-containing protein</fullName>
    </recommendedName>
</protein>
<sequence length="297" mass="32765">MSTSVAAVGAKARKLSCQLSEQNGAMKVAASLQGATEELSIFYKDPQGDIQGPVMRVDIIDWFEAGFFSTGWWMPQRLLLVGIQEFPRSKLQALEVKCQMSTEMDVSQQIIVYQSSVLRVCNARSMRNKKLHLWGQLSRALGPTMVHDLHSAVQSSSWESQFGLVPAVSTDLSVQGVFSKIDQPLPGNLACKLQSNPSGVFQSEVPCVELQGGEVDNVVNVFDPSILQLEHNISVISQSSTESGTMLPAKLVTGIQGLNHHAKLRDITIFQLLQKSKSMRMLYRCTKSKADQNRKLL</sequence>
<dbReference type="Pfam" id="PF02213">
    <property type="entry name" value="GYF"/>
    <property type="match status" value="1"/>
</dbReference>
<dbReference type="PROSITE" id="PS50829">
    <property type="entry name" value="GYF"/>
    <property type="match status" value="1"/>
</dbReference>
<dbReference type="EMBL" id="OZ023710">
    <property type="protein sequence ID" value="CAK9882952.1"/>
    <property type="molecule type" value="Genomic_DNA"/>
</dbReference>
<evidence type="ECO:0000313" key="3">
    <source>
        <dbReference type="Proteomes" id="UP001497522"/>
    </source>
</evidence>
<dbReference type="PANTHER" id="PTHR46992:SF1">
    <property type="entry name" value="GYF DOMAIN-CONTAINING PROTEIN"/>
    <property type="match status" value="1"/>
</dbReference>
<evidence type="ECO:0000259" key="1">
    <source>
        <dbReference type="PROSITE" id="PS50829"/>
    </source>
</evidence>
<dbReference type="PANTHER" id="PTHR46992">
    <property type="entry name" value="GYF DOMAIN-CONTAINING PROTEIN"/>
    <property type="match status" value="1"/>
</dbReference>
<evidence type="ECO:0000313" key="2">
    <source>
        <dbReference type="EMBL" id="CAK9882952.1"/>
    </source>
</evidence>
<dbReference type="Proteomes" id="UP001497522">
    <property type="component" value="Chromosome 9"/>
</dbReference>
<dbReference type="InterPro" id="IPR035445">
    <property type="entry name" value="GYF-like_dom_sf"/>
</dbReference>
<keyword evidence="3" id="KW-1185">Reference proteome</keyword>